<protein>
    <submittedName>
        <fullName evidence="1">Uncharacterized protein</fullName>
    </submittedName>
</protein>
<evidence type="ECO:0000313" key="2">
    <source>
        <dbReference type="Proteomes" id="UP000093000"/>
    </source>
</evidence>
<comment type="caution">
    <text evidence="1">The sequence shown here is derived from an EMBL/GenBank/DDBJ whole genome shotgun (WGS) entry which is preliminary data.</text>
</comment>
<proteinExistence type="predicted"/>
<name>A0A1C7NMT7_9FUNG</name>
<gene>
    <name evidence="1" type="ORF">A0J61_03376</name>
</gene>
<accession>A0A1C7NMT7</accession>
<evidence type="ECO:0000313" key="1">
    <source>
        <dbReference type="EMBL" id="OBZ88574.1"/>
    </source>
</evidence>
<reference evidence="1 2" key="1">
    <citation type="submission" date="2016-03" db="EMBL/GenBank/DDBJ databases">
        <title>Choanephora cucurbitarum.</title>
        <authorList>
            <person name="Min B."/>
            <person name="Park H."/>
            <person name="Park J.-H."/>
            <person name="Shin H.-D."/>
            <person name="Choi I.-G."/>
        </authorList>
    </citation>
    <scope>NUCLEOTIDE SEQUENCE [LARGE SCALE GENOMIC DNA]</scope>
    <source>
        <strain evidence="1 2">KUS-F28377</strain>
    </source>
</reference>
<dbReference type="Proteomes" id="UP000093000">
    <property type="component" value="Unassembled WGS sequence"/>
</dbReference>
<keyword evidence="2" id="KW-1185">Reference proteome</keyword>
<dbReference type="EMBL" id="LUGH01000144">
    <property type="protein sequence ID" value="OBZ88574.1"/>
    <property type="molecule type" value="Genomic_DNA"/>
</dbReference>
<dbReference type="AlphaFoldDB" id="A0A1C7NMT7"/>
<sequence>MSTLISAYDDLEGIEDEVSAEDWEIIFLCNKTTPAGLFQYFYFASEDKPLDGFLEQNKTTLNAFRDMKTSNKKALIDQMSLKMLENYERLTDNEKNILKLSLSYIVDLSGDSTNKCKKDMFDGLDFIHLEKSKLPRQRRHESNEYQIL</sequence>
<dbReference type="OrthoDB" id="2246723at2759"/>
<organism evidence="1 2">
    <name type="scientific">Choanephora cucurbitarum</name>
    <dbReference type="NCBI Taxonomy" id="101091"/>
    <lineage>
        <taxon>Eukaryota</taxon>
        <taxon>Fungi</taxon>
        <taxon>Fungi incertae sedis</taxon>
        <taxon>Mucoromycota</taxon>
        <taxon>Mucoromycotina</taxon>
        <taxon>Mucoromycetes</taxon>
        <taxon>Mucorales</taxon>
        <taxon>Mucorineae</taxon>
        <taxon>Choanephoraceae</taxon>
        <taxon>Choanephoroideae</taxon>
        <taxon>Choanephora</taxon>
    </lineage>
</organism>
<dbReference type="InParanoid" id="A0A1C7NMT7"/>